<dbReference type="PANTHER" id="PTHR34289">
    <property type="entry name" value="PROTEIN, PUTATIVE (DUF819)-RELATED"/>
    <property type="match status" value="1"/>
</dbReference>
<dbReference type="STRING" id="471854.Dfer_0015"/>
<feature type="transmembrane region" description="Helical" evidence="1">
    <location>
        <begin position="53"/>
        <end position="76"/>
    </location>
</feature>
<sequence length="430" mass="45861">MHFRHISLIFTHEPFPNPYSDRMITNDAVVLGLLMLILAGIFFTASQPGWKRFYNIIPPLLLCYFIPGLLNSLGIVNGATSQLYPVVSKYFLPACLVLFTVGMDWKSLTKLGPKALAAMLIGTAGIMIGGPVALWIVSTISPATVAGEGADAVWRGLATIAGSWIGGGANQTALREVFHPSDALFSQMVAVDVLVAELWMAALIYGAGIASRVDAFLGADSRTVQEVREHMDSEQKANEQNPMLRDYIFLAAAGFGATGVAHGLAEIITPYLSANYPALEKYSLTSNFFWVISIATLIGILLSLTPARKLEHYGASRLGSVFLYVLVATIGMQMDLGAVADNPGLFAIGLIWISIHGIILVIACKWLKIPFFFLAVGSQANVGGSASASVVAAAFHPSLAPVGVLLAILGYAIGTYGGYLTALMMQWIST</sequence>
<evidence type="ECO:0000256" key="1">
    <source>
        <dbReference type="SAM" id="Phobius"/>
    </source>
</evidence>
<dbReference type="EMBL" id="CP001619">
    <property type="protein sequence ID" value="ACT91287.1"/>
    <property type="molecule type" value="Genomic_DNA"/>
</dbReference>
<feature type="transmembrane region" description="Helical" evidence="1">
    <location>
        <begin position="288"/>
        <end position="306"/>
    </location>
</feature>
<dbReference type="AlphaFoldDB" id="C6VUH8"/>
<feature type="transmembrane region" description="Helical" evidence="1">
    <location>
        <begin position="371"/>
        <end position="396"/>
    </location>
</feature>
<keyword evidence="1" id="KW-1133">Transmembrane helix</keyword>
<evidence type="ECO:0000313" key="2">
    <source>
        <dbReference type="EMBL" id="ACT91287.1"/>
    </source>
</evidence>
<feature type="transmembrane region" description="Helical" evidence="1">
    <location>
        <begin position="82"/>
        <end position="103"/>
    </location>
</feature>
<feature type="transmembrane region" description="Helical" evidence="1">
    <location>
        <begin position="402"/>
        <end position="425"/>
    </location>
</feature>
<gene>
    <name evidence="2" type="ordered locus">Dfer_0015</name>
</gene>
<dbReference type="InterPro" id="IPR008537">
    <property type="entry name" value="DUF819"/>
</dbReference>
<feature type="transmembrane region" description="Helical" evidence="1">
    <location>
        <begin position="247"/>
        <end position="268"/>
    </location>
</feature>
<keyword evidence="1" id="KW-0472">Membrane</keyword>
<feature type="transmembrane region" description="Helical" evidence="1">
    <location>
        <begin position="115"/>
        <end position="137"/>
    </location>
</feature>
<dbReference type="Proteomes" id="UP000002011">
    <property type="component" value="Chromosome"/>
</dbReference>
<accession>C6VUH8</accession>
<dbReference type="Pfam" id="PF05684">
    <property type="entry name" value="DUF819"/>
    <property type="match status" value="1"/>
</dbReference>
<dbReference type="eggNOG" id="COG5505">
    <property type="taxonomic scope" value="Bacteria"/>
</dbReference>
<dbReference type="KEGG" id="dfe:Dfer_0015"/>
<proteinExistence type="predicted"/>
<name>C6VUH8_DYAFD</name>
<feature type="transmembrane region" description="Helical" evidence="1">
    <location>
        <begin position="28"/>
        <end position="46"/>
    </location>
</feature>
<reference evidence="2 3" key="1">
    <citation type="journal article" date="2009" name="Stand. Genomic Sci.">
        <title>Complete genome sequence of Dyadobacter fermentans type strain (NS114).</title>
        <authorList>
            <person name="Lang E."/>
            <person name="Lapidus A."/>
            <person name="Chertkov O."/>
            <person name="Brettin T."/>
            <person name="Detter J.C."/>
            <person name="Han C."/>
            <person name="Copeland A."/>
            <person name="Glavina Del Rio T."/>
            <person name="Nolan M."/>
            <person name="Chen F."/>
            <person name="Lucas S."/>
            <person name="Tice H."/>
            <person name="Cheng J.F."/>
            <person name="Land M."/>
            <person name="Hauser L."/>
            <person name="Chang Y.J."/>
            <person name="Jeffries C.D."/>
            <person name="Kopitz M."/>
            <person name="Bruce D."/>
            <person name="Goodwin L."/>
            <person name="Pitluck S."/>
            <person name="Ovchinnikova G."/>
            <person name="Pati A."/>
            <person name="Ivanova N."/>
            <person name="Mavrommatis K."/>
            <person name="Chen A."/>
            <person name="Palaniappan K."/>
            <person name="Chain P."/>
            <person name="Bristow J."/>
            <person name="Eisen J.A."/>
            <person name="Markowitz V."/>
            <person name="Hugenholtz P."/>
            <person name="Goker M."/>
            <person name="Rohde M."/>
            <person name="Kyrpides N.C."/>
            <person name="Klenk H.P."/>
        </authorList>
    </citation>
    <scope>NUCLEOTIDE SEQUENCE [LARGE SCALE GENOMIC DNA]</scope>
    <source>
        <strain evidence="3">ATCC 700827 / DSM 18053 / CIP 107007 / KCTC 52180 / NS114</strain>
    </source>
</reference>
<feature type="transmembrane region" description="Helical" evidence="1">
    <location>
        <begin position="345"/>
        <end position="364"/>
    </location>
</feature>
<dbReference type="HOGENOM" id="CLU_034724_1_0_10"/>
<keyword evidence="1" id="KW-0812">Transmembrane</keyword>
<organism evidence="2 3">
    <name type="scientific">Dyadobacter fermentans (strain ATCC 700827 / DSM 18053 / CIP 107007 / KCTC 52180 / NS114)</name>
    <dbReference type="NCBI Taxonomy" id="471854"/>
    <lineage>
        <taxon>Bacteria</taxon>
        <taxon>Pseudomonadati</taxon>
        <taxon>Bacteroidota</taxon>
        <taxon>Cytophagia</taxon>
        <taxon>Cytophagales</taxon>
        <taxon>Spirosomataceae</taxon>
        <taxon>Dyadobacter</taxon>
    </lineage>
</organism>
<evidence type="ECO:0000313" key="3">
    <source>
        <dbReference type="Proteomes" id="UP000002011"/>
    </source>
</evidence>
<feature type="transmembrane region" description="Helical" evidence="1">
    <location>
        <begin position="318"/>
        <end position="339"/>
    </location>
</feature>
<keyword evidence="3" id="KW-1185">Reference proteome</keyword>
<evidence type="ECO:0008006" key="4">
    <source>
        <dbReference type="Google" id="ProtNLM"/>
    </source>
</evidence>
<protein>
    <recommendedName>
        <fullName evidence="4">DUF819 family protein</fullName>
    </recommendedName>
</protein>
<dbReference type="PANTHER" id="PTHR34289:SF8">
    <property type="entry name" value="DUF819 DOMAIN-CONTAINING PROTEIN"/>
    <property type="match status" value="1"/>
</dbReference>